<sequence length="469" mass="50761">MAPPSMDYWVGFFRGAGENIFDAIEAAISVAASDHPAALRARRDAIAERLYTALLVVSSGAPAGAAAAAARPPAGVPAAEPQAQAQQLLPEGAGSVPSLCSSDRAEAITDDGAPRRDDDSVVAEAERIKAVLLNYQEKSEAALLELLRRLQQLEFTVHTLKVTEIGKAVTSLRKHNSKQIRHLVRLLIGGWKSIVDEWMSSGGGGDAIVDHTPQSMHPSSLEQEDRGLSTPSMDDAALFATPSSSIRLSEDNQGSRMFDGMDDGGNTRNNGQQRYTGSQEQIRRPPQPMAQQYDPDQSWRQEQSATRQSRPQEVTNGQTREQFIATMLARPSCAESGPGRPQGRPKQQQQQPGASPAQGKPQSAPSDKQAGNHDGNSLRAKLDLAKNAKLEMATSSKLEATKRKLQEGYQEFDNAKKQRTVQMVDPQSIQKQGNRNWQPNSTRNPGIPATPPRTTTGIGRDEAVANSIR</sequence>
<keyword evidence="2" id="KW-1185">Reference proteome</keyword>
<organism evidence="1 2">
    <name type="scientific">Avena sativa</name>
    <name type="common">Oat</name>
    <dbReference type="NCBI Taxonomy" id="4498"/>
    <lineage>
        <taxon>Eukaryota</taxon>
        <taxon>Viridiplantae</taxon>
        <taxon>Streptophyta</taxon>
        <taxon>Embryophyta</taxon>
        <taxon>Tracheophyta</taxon>
        <taxon>Spermatophyta</taxon>
        <taxon>Magnoliopsida</taxon>
        <taxon>Liliopsida</taxon>
        <taxon>Poales</taxon>
        <taxon>Poaceae</taxon>
        <taxon>BOP clade</taxon>
        <taxon>Pooideae</taxon>
        <taxon>Poodae</taxon>
        <taxon>Poeae</taxon>
        <taxon>Poeae Chloroplast Group 1 (Aveneae type)</taxon>
        <taxon>Aveninae</taxon>
        <taxon>Avena</taxon>
    </lineage>
</organism>
<reference evidence="1" key="1">
    <citation type="submission" date="2021-05" db="EMBL/GenBank/DDBJ databases">
        <authorList>
            <person name="Scholz U."/>
            <person name="Mascher M."/>
            <person name="Fiebig A."/>
        </authorList>
    </citation>
    <scope>NUCLEOTIDE SEQUENCE [LARGE SCALE GENOMIC DNA]</scope>
</reference>
<accession>A0ACD5UKZ8</accession>
<dbReference type="Proteomes" id="UP001732700">
    <property type="component" value="Chromosome 2C"/>
</dbReference>
<evidence type="ECO:0000313" key="1">
    <source>
        <dbReference type="EnsemblPlants" id="AVESA.00010b.r2.2CG0264290.1.CDS"/>
    </source>
</evidence>
<name>A0ACD5UKZ8_AVESA</name>
<protein>
    <submittedName>
        <fullName evidence="1">Uncharacterized protein</fullName>
    </submittedName>
</protein>
<dbReference type="EnsemblPlants" id="AVESA.00010b.r2.2CG0264290.1">
    <property type="protein sequence ID" value="AVESA.00010b.r2.2CG0264290.1.CDS"/>
    <property type="gene ID" value="AVESA.00010b.r2.2CG0264290"/>
</dbReference>
<reference evidence="1" key="2">
    <citation type="submission" date="2025-09" db="UniProtKB">
        <authorList>
            <consortium name="EnsemblPlants"/>
        </authorList>
    </citation>
    <scope>IDENTIFICATION</scope>
</reference>
<evidence type="ECO:0000313" key="2">
    <source>
        <dbReference type="Proteomes" id="UP001732700"/>
    </source>
</evidence>
<proteinExistence type="predicted"/>